<comment type="similarity">
    <text evidence="2">Belongs to the DNA photolyase class-1 family.</text>
</comment>
<evidence type="ECO:0000256" key="6">
    <source>
        <dbReference type="PIRSR" id="PIRSR602081-1"/>
    </source>
</evidence>
<dbReference type="InterPro" id="IPR002081">
    <property type="entry name" value="Cryptochrome/DNA_photolyase_1"/>
</dbReference>
<evidence type="ECO:0000256" key="3">
    <source>
        <dbReference type="ARBA" id="ARBA00022630"/>
    </source>
</evidence>
<feature type="binding site" evidence="6">
    <location>
        <position position="264"/>
    </location>
    <ligand>
        <name>FAD</name>
        <dbReference type="ChEBI" id="CHEBI:57692"/>
    </ligand>
</feature>
<dbReference type="EMBL" id="JXXR01000012">
    <property type="protein sequence ID" value="KJY72801.1"/>
    <property type="molecule type" value="Genomic_DNA"/>
</dbReference>
<dbReference type="Pfam" id="PF03441">
    <property type="entry name" value="FAD_binding_7"/>
    <property type="match status" value="1"/>
</dbReference>
<gene>
    <name evidence="8" type="ORF">TW71_11565</name>
</gene>
<dbReference type="Gene3D" id="1.10.579.10">
    <property type="entry name" value="DNA Cyclobutane Dipyrimidine Photolyase, subunit A, domain 3"/>
    <property type="match status" value="1"/>
</dbReference>
<reference evidence="8" key="1">
    <citation type="journal article" date="2015" name="BMC Genomics">
        <title>Genome mining reveals unlocked bioactive potential of marine Gram-negative bacteria.</title>
        <authorList>
            <person name="Machado H."/>
            <person name="Sonnenschein E.C."/>
            <person name="Melchiorsen J."/>
            <person name="Gram L."/>
        </authorList>
    </citation>
    <scope>NUCLEOTIDE SEQUENCE</scope>
    <source>
        <strain evidence="8">S2052</strain>
    </source>
</reference>
<comment type="cofactor">
    <cofactor evidence="6">
        <name>FAD</name>
        <dbReference type="ChEBI" id="CHEBI:57692"/>
    </cofactor>
    <text evidence="6">Binds 1 FAD per subunit.</text>
</comment>
<dbReference type="PROSITE" id="PS00394">
    <property type="entry name" value="DNA_PHOTOLYASES_1_1"/>
    <property type="match status" value="1"/>
</dbReference>
<dbReference type="GO" id="GO:0071949">
    <property type="term" value="F:FAD binding"/>
    <property type="evidence" value="ECO:0007669"/>
    <property type="project" value="TreeGrafter"/>
</dbReference>
<protein>
    <submittedName>
        <fullName evidence="8">FAD-binding protein</fullName>
    </submittedName>
</protein>
<dbReference type="RefSeq" id="WP_045985988.1">
    <property type="nucleotide sequence ID" value="NZ_CP063052.1"/>
</dbReference>
<feature type="binding site" evidence="6">
    <location>
        <position position="213"/>
    </location>
    <ligand>
        <name>FAD</name>
        <dbReference type="ChEBI" id="CHEBI:57692"/>
    </ligand>
</feature>
<organism evidence="8">
    <name type="scientific">Vibrio coralliilyticus</name>
    <dbReference type="NCBI Taxonomy" id="190893"/>
    <lineage>
        <taxon>Bacteria</taxon>
        <taxon>Pseudomonadati</taxon>
        <taxon>Pseudomonadota</taxon>
        <taxon>Gammaproteobacteria</taxon>
        <taxon>Vibrionales</taxon>
        <taxon>Vibrionaceae</taxon>
        <taxon>Vibrio</taxon>
    </lineage>
</organism>
<comment type="cofactor">
    <cofactor evidence="1">
        <name>(6R)-5,10-methylene-5,6,7,8-tetrahydrofolate</name>
        <dbReference type="ChEBI" id="CHEBI:15636"/>
    </cofactor>
</comment>
<evidence type="ECO:0000256" key="5">
    <source>
        <dbReference type="ARBA" id="ARBA00022991"/>
    </source>
</evidence>
<accession>A0A837G6D2</accession>
<dbReference type="PROSITE" id="PS51645">
    <property type="entry name" value="PHR_CRY_ALPHA_BETA"/>
    <property type="match status" value="1"/>
</dbReference>
<keyword evidence="3 6" id="KW-0285">Flavoprotein</keyword>
<dbReference type="Pfam" id="PF00875">
    <property type="entry name" value="DNA_photolyase"/>
    <property type="match status" value="1"/>
</dbReference>
<dbReference type="Gene3D" id="1.25.40.80">
    <property type="match status" value="1"/>
</dbReference>
<dbReference type="PANTHER" id="PTHR11455:SF9">
    <property type="entry name" value="CRYPTOCHROME CIRCADIAN CLOCK 5 ISOFORM X1"/>
    <property type="match status" value="1"/>
</dbReference>
<dbReference type="InterPro" id="IPR014729">
    <property type="entry name" value="Rossmann-like_a/b/a_fold"/>
</dbReference>
<dbReference type="InterPro" id="IPR018394">
    <property type="entry name" value="DNA_photolyase_1_CS_C"/>
</dbReference>
<dbReference type="PANTHER" id="PTHR11455">
    <property type="entry name" value="CRYPTOCHROME"/>
    <property type="match status" value="1"/>
</dbReference>
<comment type="caution">
    <text evidence="8">The sequence shown here is derived from an EMBL/GenBank/DDBJ whole genome shotgun (WGS) entry which is preliminary data.</text>
</comment>
<dbReference type="GO" id="GO:0006139">
    <property type="term" value="P:nucleobase-containing compound metabolic process"/>
    <property type="evidence" value="ECO:0007669"/>
    <property type="project" value="UniProtKB-ARBA"/>
</dbReference>
<evidence type="ECO:0000256" key="4">
    <source>
        <dbReference type="ARBA" id="ARBA00022827"/>
    </source>
</evidence>
<dbReference type="GO" id="GO:0006950">
    <property type="term" value="P:response to stress"/>
    <property type="evidence" value="ECO:0007669"/>
    <property type="project" value="UniProtKB-ARBA"/>
</dbReference>
<evidence type="ECO:0000313" key="8">
    <source>
        <dbReference type="EMBL" id="KJY72801.1"/>
    </source>
</evidence>
<evidence type="ECO:0000256" key="2">
    <source>
        <dbReference type="ARBA" id="ARBA00005862"/>
    </source>
</evidence>
<proteinExistence type="inferred from homology"/>
<dbReference type="InterPro" id="IPR036155">
    <property type="entry name" value="Crypto/Photolyase_N_sf"/>
</dbReference>
<dbReference type="SUPFAM" id="SSF48173">
    <property type="entry name" value="Cryptochrome/photolyase FAD-binding domain"/>
    <property type="match status" value="1"/>
</dbReference>
<dbReference type="SUPFAM" id="SSF52425">
    <property type="entry name" value="Cryptochrome/photolyase, N-terminal domain"/>
    <property type="match status" value="1"/>
</dbReference>
<dbReference type="GO" id="GO:0003677">
    <property type="term" value="F:DNA binding"/>
    <property type="evidence" value="ECO:0007669"/>
    <property type="project" value="TreeGrafter"/>
</dbReference>
<dbReference type="GO" id="GO:0003904">
    <property type="term" value="F:deoxyribodipyrimidine photo-lyase activity"/>
    <property type="evidence" value="ECO:0007669"/>
    <property type="project" value="TreeGrafter"/>
</dbReference>
<sequence length="487" mass="56330">MKKINLVWLKRDLRLTDHAPLNAALCSDTPTLIFYLFEPDLLANAHYSERHWRFVWQSLSDINGHLAPFNAKVMVGGCDVLSFLEKMAKQFQIEALYSHQETGLDVTFQRDKQVLKWCKGHQISWYEFANGAVVRGCKERKYWDKNWQRVMRAPIESNALSTDALLPNLNDDFDIVFTPPEAWLSKVSGIQTGGAKVGWATLNDFFTRRGKHYYFSISSPSASREACSRLSPYLAWGNLSLREVYQFLLSHWNDKGMRRSLIAFSSRLHWHCHFIQKFESEHQMEFRCVNRGYESLIQHSAKTNNDHLTAWKEGNTGYPLVDACMRCLAHTGYLNFRMRAMLVSFLTHHLAQDWRNGVAHLASLFLDFEPGIHYAQFQMQSGVTGINTIRIYNPTKQAIDHDADGVFIKKWVPELKDVPISLLFEPWKMSAMEALMYDIEGSSIYLNPIIDLDTAGREARDRLWAWKKKEDVVLEAKRILSTHVRSS</sequence>
<evidence type="ECO:0000256" key="7">
    <source>
        <dbReference type="RuleBase" id="RU004182"/>
    </source>
</evidence>
<dbReference type="AlphaFoldDB" id="A0A837G6D2"/>
<dbReference type="GO" id="GO:0009416">
    <property type="term" value="P:response to light stimulus"/>
    <property type="evidence" value="ECO:0007669"/>
    <property type="project" value="TreeGrafter"/>
</dbReference>
<comment type="similarity">
    <text evidence="7">Belongs to the DNA photolyase family.</text>
</comment>
<keyword evidence="5 7" id="KW-0157">Chromophore</keyword>
<evidence type="ECO:0000256" key="1">
    <source>
        <dbReference type="ARBA" id="ARBA00001932"/>
    </source>
</evidence>
<dbReference type="InterPro" id="IPR006050">
    <property type="entry name" value="DNA_photolyase_N"/>
</dbReference>
<dbReference type="PRINTS" id="PR00147">
    <property type="entry name" value="DNAPHOTLYASE"/>
</dbReference>
<keyword evidence="4 6" id="KW-0274">FAD</keyword>
<name>A0A837G6D2_9VIBR</name>
<dbReference type="InterPro" id="IPR005101">
    <property type="entry name" value="Cryptochr/Photolyase_FAD-bd"/>
</dbReference>
<dbReference type="InterPro" id="IPR036134">
    <property type="entry name" value="Crypto/Photolyase_FAD-like_sf"/>
</dbReference>
<dbReference type="Gene3D" id="3.40.50.620">
    <property type="entry name" value="HUPs"/>
    <property type="match status" value="1"/>
</dbReference>